<organism evidence="1 2">
    <name type="scientific">Penstemon smallii</name>
    <dbReference type="NCBI Taxonomy" id="265156"/>
    <lineage>
        <taxon>Eukaryota</taxon>
        <taxon>Viridiplantae</taxon>
        <taxon>Streptophyta</taxon>
        <taxon>Embryophyta</taxon>
        <taxon>Tracheophyta</taxon>
        <taxon>Spermatophyta</taxon>
        <taxon>Magnoliopsida</taxon>
        <taxon>eudicotyledons</taxon>
        <taxon>Gunneridae</taxon>
        <taxon>Pentapetalae</taxon>
        <taxon>asterids</taxon>
        <taxon>lamiids</taxon>
        <taxon>Lamiales</taxon>
        <taxon>Plantaginaceae</taxon>
        <taxon>Cheloneae</taxon>
        <taxon>Penstemon</taxon>
    </lineage>
</organism>
<sequence>MCENTHSKVREMCDEIDKGLKEYEASAAVVLASTEFSV</sequence>
<gene>
    <name evidence="1" type="ORF">ACJIZ3_005912</name>
</gene>
<dbReference type="AlphaFoldDB" id="A0ABD3S6A3"/>
<evidence type="ECO:0000313" key="1">
    <source>
        <dbReference type="EMBL" id="KAL3820007.1"/>
    </source>
</evidence>
<reference evidence="1 2" key="1">
    <citation type="submission" date="2024-12" db="EMBL/GenBank/DDBJ databases">
        <title>The unique morphological basis and parallel evolutionary history of personate flowers in Penstemon.</title>
        <authorList>
            <person name="Depatie T.H."/>
            <person name="Wessinger C.A."/>
        </authorList>
    </citation>
    <scope>NUCLEOTIDE SEQUENCE [LARGE SCALE GENOMIC DNA]</scope>
    <source>
        <strain evidence="1">WTNN_2</strain>
        <tissue evidence="1">Leaf</tissue>
    </source>
</reference>
<comment type="caution">
    <text evidence="1">The sequence shown here is derived from an EMBL/GenBank/DDBJ whole genome shotgun (WGS) entry which is preliminary data.</text>
</comment>
<accession>A0ABD3S6A3</accession>
<dbReference type="Proteomes" id="UP001634393">
    <property type="component" value="Unassembled WGS sequence"/>
</dbReference>
<proteinExistence type="predicted"/>
<evidence type="ECO:0000313" key="2">
    <source>
        <dbReference type="Proteomes" id="UP001634393"/>
    </source>
</evidence>
<protein>
    <submittedName>
        <fullName evidence="1">Uncharacterized protein</fullName>
    </submittedName>
</protein>
<dbReference type="EMBL" id="JBJXBP010000007">
    <property type="protein sequence ID" value="KAL3820007.1"/>
    <property type="molecule type" value="Genomic_DNA"/>
</dbReference>
<keyword evidence="2" id="KW-1185">Reference proteome</keyword>
<name>A0ABD3S6A3_9LAMI</name>